<dbReference type="PRINTS" id="PR00081">
    <property type="entry name" value="GDHRDH"/>
</dbReference>
<reference evidence="4 5" key="1">
    <citation type="submission" date="2006-03" db="EMBL/GenBank/DDBJ databases">
        <title>Complete sequence of Methylobacillus flagellatus KT.</title>
        <authorList>
            <consortium name="US DOE Joint Genome Institute"/>
            <person name="Copeland A."/>
            <person name="Lucas S."/>
            <person name="Lapidus A."/>
            <person name="Barry K."/>
            <person name="Detter J.C."/>
            <person name="Glavina del Rio T."/>
            <person name="Hammon N."/>
            <person name="Israni S."/>
            <person name="Dalin E."/>
            <person name="Tice H."/>
            <person name="Pitluck S."/>
            <person name="Brettin T."/>
            <person name="Bruce D."/>
            <person name="Han C."/>
            <person name="Tapia R."/>
            <person name="Saunders E."/>
            <person name="Gilna P."/>
            <person name="Schmutz J."/>
            <person name="Larimer F."/>
            <person name="Land M."/>
            <person name="Kyrpides N."/>
            <person name="Anderson I."/>
            <person name="Richardson P."/>
        </authorList>
    </citation>
    <scope>NUCLEOTIDE SEQUENCE [LARGE SCALE GENOMIC DNA]</scope>
    <source>
        <strain evidence="5">KT / ATCC 51484 / DSM 6875</strain>
    </source>
</reference>
<dbReference type="AlphaFoldDB" id="Q1GXY0"/>
<dbReference type="SUPFAM" id="SSF51735">
    <property type="entry name" value="NAD(P)-binding Rossmann-fold domains"/>
    <property type="match status" value="1"/>
</dbReference>
<organism evidence="4 5">
    <name type="scientific">Methylobacillus flagellatus (strain ATCC 51484 / DSM 6875 / VKM B-1610 / KT)</name>
    <dbReference type="NCBI Taxonomy" id="265072"/>
    <lineage>
        <taxon>Bacteria</taxon>
        <taxon>Pseudomonadati</taxon>
        <taxon>Pseudomonadota</taxon>
        <taxon>Betaproteobacteria</taxon>
        <taxon>Nitrosomonadales</taxon>
        <taxon>Methylophilaceae</taxon>
        <taxon>Methylobacillus</taxon>
    </lineage>
</organism>
<protein>
    <submittedName>
        <fullName evidence="4">Short-chain dehydrogenase/reductase SDR</fullName>
    </submittedName>
</protein>
<gene>
    <name evidence="4" type="ordered locus">Mfla_2644</name>
</gene>
<dbReference type="Gene3D" id="3.40.50.720">
    <property type="entry name" value="NAD(P)-binding Rossmann-like Domain"/>
    <property type="match status" value="1"/>
</dbReference>
<dbReference type="GO" id="GO:0016491">
    <property type="term" value="F:oxidoreductase activity"/>
    <property type="evidence" value="ECO:0007669"/>
    <property type="project" value="UniProtKB-KW"/>
</dbReference>
<dbReference type="HOGENOM" id="CLU_010194_1_0_4"/>
<dbReference type="SMART" id="SM00822">
    <property type="entry name" value="PKS_KR"/>
    <property type="match status" value="1"/>
</dbReference>
<dbReference type="OrthoDB" id="9790785at2"/>
<dbReference type="InterPro" id="IPR036291">
    <property type="entry name" value="NAD(P)-bd_dom_sf"/>
</dbReference>
<dbReference type="CDD" id="cd05233">
    <property type="entry name" value="SDR_c"/>
    <property type="match status" value="1"/>
</dbReference>
<dbReference type="InterPro" id="IPR057326">
    <property type="entry name" value="KR_dom"/>
</dbReference>
<dbReference type="InterPro" id="IPR002347">
    <property type="entry name" value="SDR_fam"/>
</dbReference>
<dbReference type="eggNOG" id="COG1028">
    <property type="taxonomic scope" value="Bacteria"/>
</dbReference>
<keyword evidence="2" id="KW-0560">Oxidoreductase</keyword>
<comment type="similarity">
    <text evidence="1">Belongs to the short-chain dehydrogenases/reductases (SDR) family.</text>
</comment>
<dbReference type="STRING" id="265072.Mfla_2644"/>
<dbReference type="Pfam" id="PF13561">
    <property type="entry name" value="adh_short_C2"/>
    <property type="match status" value="1"/>
</dbReference>
<keyword evidence="5" id="KW-1185">Reference proteome</keyword>
<dbReference type="PANTHER" id="PTHR43477">
    <property type="entry name" value="DIHYDROANTICAPSIN 7-DEHYDROGENASE"/>
    <property type="match status" value="1"/>
</dbReference>
<proteinExistence type="inferred from homology"/>
<dbReference type="PANTHER" id="PTHR43477:SF1">
    <property type="entry name" value="DIHYDROANTICAPSIN 7-DEHYDROGENASE"/>
    <property type="match status" value="1"/>
</dbReference>
<evidence type="ECO:0000313" key="4">
    <source>
        <dbReference type="EMBL" id="ABE50907.1"/>
    </source>
</evidence>
<evidence type="ECO:0000313" key="5">
    <source>
        <dbReference type="Proteomes" id="UP000002440"/>
    </source>
</evidence>
<dbReference type="FunFam" id="3.40.50.720:FF:000084">
    <property type="entry name" value="Short-chain dehydrogenase reductase"/>
    <property type="match status" value="1"/>
</dbReference>
<dbReference type="RefSeq" id="WP_011480860.1">
    <property type="nucleotide sequence ID" value="NC_007947.1"/>
</dbReference>
<dbReference type="KEGG" id="mfa:Mfla_2644"/>
<dbReference type="Proteomes" id="UP000002440">
    <property type="component" value="Chromosome"/>
</dbReference>
<dbReference type="InterPro" id="IPR051122">
    <property type="entry name" value="SDR_DHRS6-like"/>
</dbReference>
<evidence type="ECO:0000256" key="1">
    <source>
        <dbReference type="ARBA" id="ARBA00006484"/>
    </source>
</evidence>
<evidence type="ECO:0000256" key="2">
    <source>
        <dbReference type="ARBA" id="ARBA00023002"/>
    </source>
</evidence>
<name>Q1GXY0_METFK</name>
<sequence>MSNPIHSLRNVFSLEGKTILVTGASSGLGRQTAITCAARGARLIVTGRDEQRLQETLAQLQGEGHLAIIADLTQIADRERLVQASPHIDGLVHCAGMQKHCPIRQLTEQAMNDIYHVNFLAPVMLTQRLLQTGSVMRQGSIIFLLSTAAHLGTRGVGPYSAMKAGLIGIIRCLALEQVKHKIRVNGISPSAVATPMWDKDQLEAQKARHPLGLGEPQDVANAAVYLLSDASRWVTGTSLVMDGGSIL</sequence>
<feature type="domain" description="Ketoreductase" evidence="3">
    <location>
        <begin position="17"/>
        <end position="169"/>
    </location>
</feature>
<accession>Q1GXY0</accession>
<evidence type="ECO:0000259" key="3">
    <source>
        <dbReference type="SMART" id="SM00822"/>
    </source>
</evidence>
<dbReference type="EMBL" id="CP000284">
    <property type="protein sequence ID" value="ABE50907.1"/>
    <property type="molecule type" value="Genomic_DNA"/>
</dbReference>